<feature type="compositionally biased region" description="Low complexity" evidence="1">
    <location>
        <begin position="187"/>
        <end position="210"/>
    </location>
</feature>
<feature type="compositionally biased region" description="Low complexity" evidence="1">
    <location>
        <begin position="76"/>
        <end position="134"/>
    </location>
</feature>
<dbReference type="Proteomes" id="UP000733611">
    <property type="component" value="Unassembled WGS sequence"/>
</dbReference>
<feature type="compositionally biased region" description="Basic and acidic residues" evidence="1">
    <location>
        <begin position="595"/>
        <end position="615"/>
    </location>
</feature>
<organism evidence="2 3">
    <name type="scientific">Candidatus Anaerobiospirillum pullicola</name>
    <dbReference type="NCBI Taxonomy" id="2838451"/>
    <lineage>
        <taxon>Bacteria</taxon>
        <taxon>Pseudomonadati</taxon>
        <taxon>Pseudomonadota</taxon>
        <taxon>Gammaproteobacteria</taxon>
        <taxon>Aeromonadales</taxon>
        <taxon>Succinivibrionaceae</taxon>
        <taxon>Anaerobiospirillum</taxon>
    </lineage>
</organism>
<feature type="compositionally biased region" description="Low complexity" evidence="1">
    <location>
        <begin position="654"/>
        <end position="664"/>
    </location>
</feature>
<comment type="caution">
    <text evidence="2">The sequence shown here is derived from an EMBL/GenBank/DDBJ whole genome shotgun (WGS) entry which is preliminary data.</text>
</comment>
<feature type="compositionally biased region" description="Pro residues" evidence="1">
    <location>
        <begin position="341"/>
        <end position="350"/>
    </location>
</feature>
<feature type="region of interest" description="Disordered" evidence="1">
    <location>
        <begin position="265"/>
        <end position="286"/>
    </location>
</feature>
<name>A0A948THM7_9GAMM</name>
<dbReference type="PANTHER" id="PTHR48148:SF2">
    <property type="entry name" value="PA14 DOMAIN-CONTAINING PROTEIN"/>
    <property type="match status" value="1"/>
</dbReference>
<feature type="region of interest" description="Disordered" evidence="1">
    <location>
        <begin position="427"/>
        <end position="470"/>
    </location>
</feature>
<reference evidence="2" key="1">
    <citation type="journal article" date="2021" name="PeerJ">
        <title>Extensive microbial diversity within the chicken gut microbiome revealed by metagenomics and culture.</title>
        <authorList>
            <person name="Gilroy R."/>
            <person name="Ravi A."/>
            <person name="Getino M."/>
            <person name="Pursley I."/>
            <person name="Horton D.L."/>
            <person name="Alikhan N.F."/>
            <person name="Baker D."/>
            <person name="Gharbi K."/>
            <person name="Hall N."/>
            <person name="Watson M."/>
            <person name="Adriaenssens E.M."/>
            <person name="Foster-Nyarko E."/>
            <person name="Jarju S."/>
            <person name="Secka A."/>
            <person name="Antonio M."/>
            <person name="Oren A."/>
            <person name="Chaudhuri R.R."/>
            <person name="La Ragione R."/>
            <person name="Hildebrand F."/>
            <person name="Pallen M.J."/>
        </authorList>
    </citation>
    <scope>NUCLEOTIDE SEQUENCE</scope>
    <source>
        <strain evidence="2">378</strain>
    </source>
</reference>
<feature type="region of interest" description="Disordered" evidence="1">
    <location>
        <begin position="654"/>
        <end position="695"/>
    </location>
</feature>
<dbReference type="AlphaFoldDB" id="A0A948THM7"/>
<feature type="compositionally biased region" description="Polar residues" evidence="1">
    <location>
        <begin position="679"/>
        <end position="694"/>
    </location>
</feature>
<accession>A0A948THM7</accession>
<dbReference type="EMBL" id="JAHLFE010000193">
    <property type="protein sequence ID" value="MBU3845079.1"/>
    <property type="molecule type" value="Genomic_DNA"/>
</dbReference>
<evidence type="ECO:0000256" key="1">
    <source>
        <dbReference type="SAM" id="MobiDB-lite"/>
    </source>
</evidence>
<feature type="region of interest" description="Disordered" evidence="1">
    <location>
        <begin position="333"/>
        <end position="363"/>
    </location>
</feature>
<feature type="compositionally biased region" description="Low complexity" evidence="1">
    <location>
        <begin position="267"/>
        <end position="286"/>
    </location>
</feature>
<evidence type="ECO:0000313" key="2">
    <source>
        <dbReference type="EMBL" id="MBU3845079.1"/>
    </source>
</evidence>
<evidence type="ECO:0000313" key="3">
    <source>
        <dbReference type="Proteomes" id="UP000733611"/>
    </source>
</evidence>
<protein>
    <submittedName>
        <fullName evidence="2">Uncharacterized protein</fullName>
    </submittedName>
</protein>
<gene>
    <name evidence="2" type="ORF">H9847_09510</name>
</gene>
<feature type="region of interest" description="Disordered" evidence="1">
    <location>
        <begin position="1"/>
        <end position="20"/>
    </location>
</feature>
<feature type="region of interest" description="Disordered" evidence="1">
    <location>
        <begin position="565"/>
        <end position="616"/>
    </location>
</feature>
<feature type="region of interest" description="Disordered" evidence="1">
    <location>
        <begin position="142"/>
        <end position="161"/>
    </location>
</feature>
<feature type="region of interest" description="Disordered" evidence="1">
    <location>
        <begin position="222"/>
        <end position="241"/>
    </location>
</feature>
<reference evidence="2" key="2">
    <citation type="submission" date="2021-04" db="EMBL/GenBank/DDBJ databases">
        <authorList>
            <person name="Gilroy R."/>
        </authorList>
    </citation>
    <scope>NUCLEOTIDE SEQUENCE</scope>
    <source>
        <strain evidence="2">378</strain>
    </source>
</reference>
<feature type="compositionally biased region" description="Acidic residues" evidence="1">
    <location>
        <begin position="567"/>
        <end position="583"/>
    </location>
</feature>
<feature type="region of interest" description="Disordered" evidence="1">
    <location>
        <begin position="30"/>
        <end position="134"/>
    </location>
</feature>
<proteinExistence type="predicted"/>
<sequence length="712" mass="73463">MSNKNSTSPKTKDQAAEVLPAERLAAAAAATFGGQADQENDSAVDVESMSPADRLAAAAAALFGNQDTEPEESAEASEPSAADRLAAAAAATFGESAPTTGVKTIKAAKTAAPAPEAETAPQAEPSLADRLAAAAAATFGGDAAPATPAAEQTAPAAEPSLADRLAAAAAATFGDSAPTTGVKTIKAAKTAAPAPEAEPAPQAEPSLADRLAAAAAATFGGDTAPAAPAAEQTAPAAEPSLADRLAAAAAATFGDSAPTTGVKTIKAAKTAAPAPEAEPALQAEPSLADRLAAAAAATFADHAAPEAVPAPEAAPATPSDNLAAAAAAMFGDGAQAEAAPAPEPEQPQPPKFDSSMGLPSAHLPPELQELQPLLAKHILEAYFGLLNNAEREQLLDVAYHGSMYVRPLQELVTRVFERDFGVIPVQSAEAPQGETPEAPVENTEMPPTDGAMEDQEGQDNFAGEAQSAEAAAEIPPAFVPEEPTPEITQALDALLADGNDLNISMDDPSASCAQIALLSLREFGPVMSLQERVNFLVTVLFDTDDAWNFQNLVSQVRLRAIMAEQPQPEEPEPEVPEQVEEEDNAPKPRVFTTRLKPEERPVTEPPKPEVEEKPKPRVVRRRKVVEVGNITRTVRSANGTMVTTVEEVKTKKSAQASTFSAAATGKGRKLKLHADARTKQPSATSRRKAPQSQLDIKEAAYSALFSGMQDDE</sequence>
<dbReference type="PANTHER" id="PTHR48148">
    <property type="entry name" value="KERATINOCYTE PROLINE-RICH PROTEIN"/>
    <property type="match status" value="1"/>
</dbReference>
<feature type="region of interest" description="Disordered" evidence="1">
    <location>
        <begin position="172"/>
        <end position="210"/>
    </location>
</feature>